<dbReference type="Proteomes" id="UP000078492">
    <property type="component" value="Unassembled WGS sequence"/>
</dbReference>
<name>A0A151ITD7_9HYME</name>
<dbReference type="SUPFAM" id="SSF63748">
    <property type="entry name" value="Tudor/PWWP/MBT"/>
    <property type="match status" value="1"/>
</dbReference>
<dbReference type="InterPro" id="IPR035437">
    <property type="entry name" value="SNase_OB-fold_sf"/>
</dbReference>
<dbReference type="InterPro" id="IPR002999">
    <property type="entry name" value="Tudor"/>
</dbReference>
<reference evidence="2 3" key="1">
    <citation type="submission" date="2015-09" db="EMBL/GenBank/DDBJ databases">
        <title>Trachymyrmex cornetzi WGS genome.</title>
        <authorList>
            <person name="Nygaard S."/>
            <person name="Hu H."/>
            <person name="Boomsma J."/>
            <person name="Zhang G."/>
        </authorList>
    </citation>
    <scope>NUCLEOTIDE SEQUENCE [LARGE SCALE GENOMIC DNA]</scope>
    <source>
        <strain evidence="2">Tcor2-1</strain>
        <tissue evidence="2">Whole body</tissue>
    </source>
</reference>
<dbReference type="Gene3D" id="2.30.30.140">
    <property type="match status" value="1"/>
</dbReference>
<proteinExistence type="predicted"/>
<sequence length="205" mass="23928">IRTRELSRGPLKVRVIKVNSPTYFWVQLGHAREDLEELSEELTHRMARRGRFLRQNHDRVLPDELVAVREGKTWQRGVVGRLESKNMVTVALRDWDRIIQRPIEDMHVLEELNWQAIPCGLAHLCPVGAKSRWPRRSRELTRLLLERREGWMRIIRSIADVSAVITFEPRRESEDEMSSLKNLLISMGCAQHTDDEIVPTIPSVL</sequence>
<dbReference type="EMBL" id="KQ981021">
    <property type="protein sequence ID" value="KYN10238.1"/>
    <property type="molecule type" value="Genomic_DNA"/>
</dbReference>
<dbReference type="STRING" id="471704.A0A151ITD7"/>
<organism evidence="2 3">
    <name type="scientific">Trachymyrmex cornetzi</name>
    <dbReference type="NCBI Taxonomy" id="471704"/>
    <lineage>
        <taxon>Eukaryota</taxon>
        <taxon>Metazoa</taxon>
        <taxon>Ecdysozoa</taxon>
        <taxon>Arthropoda</taxon>
        <taxon>Hexapoda</taxon>
        <taxon>Insecta</taxon>
        <taxon>Pterygota</taxon>
        <taxon>Neoptera</taxon>
        <taxon>Endopterygota</taxon>
        <taxon>Hymenoptera</taxon>
        <taxon>Apocrita</taxon>
        <taxon>Aculeata</taxon>
        <taxon>Formicoidea</taxon>
        <taxon>Formicidae</taxon>
        <taxon>Myrmicinae</taxon>
        <taxon>Trachymyrmex</taxon>
    </lineage>
</organism>
<evidence type="ECO:0000313" key="2">
    <source>
        <dbReference type="EMBL" id="KYN10238.1"/>
    </source>
</evidence>
<dbReference type="GO" id="GO:0005737">
    <property type="term" value="C:cytoplasm"/>
    <property type="evidence" value="ECO:0007669"/>
    <property type="project" value="UniProtKB-ARBA"/>
</dbReference>
<dbReference type="Pfam" id="PF00567">
    <property type="entry name" value="TUDOR"/>
    <property type="match status" value="1"/>
</dbReference>
<evidence type="ECO:0000259" key="1">
    <source>
        <dbReference type="Pfam" id="PF00567"/>
    </source>
</evidence>
<feature type="domain" description="Tudor" evidence="1">
    <location>
        <begin position="12"/>
        <end position="122"/>
    </location>
</feature>
<gene>
    <name evidence="2" type="ORF">ALC57_17636</name>
</gene>
<evidence type="ECO:0000313" key="3">
    <source>
        <dbReference type="Proteomes" id="UP000078492"/>
    </source>
</evidence>
<keyword evidence="3" id="KW-1185">Reference proteome</keyword>
<dbReference type="Gene3D" id="2.40.50.90">
    <property type="match status" value="1"/>
</dbReference>
<dbReference type="AlphaFoldDB" id="A0A151ITD7"/>
<protein>
    <recommendedName>
        <fullName evidence="1">Tudor domain-containing protein</fullName>
    </recommendedName>
</protein>
<accession>A0A151ITD7</accession>
<feature type="non-terminal residue" evidence="2">
    <location>
        <position position="1"/>
    </location>
</feature>